<evidence type="ECO:0000313" key="2">
    <source>
        <dbReference type="Proteomes" id="UP000827976"/>
    </source>
</evidence>
<keyword evidence="1" id="KW-0326">Glycosidase</keyword>
<name>A0ACB7WB50_DIOAL</name>
<dbReference type="Proteomes" id="UP000827976">
    <property type="component" value="Chromosome 4"/>
</dbReference>
<keyword evidence="2" id="KW-1185">Reference proteome</keyword>
<sequence length="800" mass="89902">MKVVVMVAMLFMLVVVGSGKEVTYDRRSLIINGTRRLLFSGSIHYPRSTPQMWGNLIEKAKRGGLDVIQTYVFWNVHEPVQGKYNFEGRYDLVRFIKEVRNHGLYVSLRIGPFIESEWKYGGFPFWLHDIPGIVFRSDNEPFKFYMQKFVSMIVNMMKSEELYASQGGPIVISQIENEYQLVESAFHEKGPPYVIWAASMAVGLGTGVPWMMCKQDDAPDPVINTCNGMSCGETFAGPNSPNKPALWTENWTSFYQVFGGEPYIRSAEDIAFHVALFIAKGGSFVNYYMYHGGTNLGKSASAYVTTSYYDEAPLDEYGMINNPKWDHLRELHAAVKKSSQPLLWGKQTNFSLGLLQQAYIFEENSSRCAAFLVNNDTLSNVSVMFRNGVYELPQKSISILPDCKNVVFNTATVNAQSGVRSTIAVEHFNQTKNWLAFAEEVYDIDKASFTKNGLLDQLSITKDTTDYLWYTVGYDYTSTEDHQWLLRVNSQAHVLHAFINDEFIGTEHGSHNSEGVVFEKPISLLNGKNNFSFLSVMVGSPDSGAYLAHEIFGLQRVRIQENINVQDFVNQLWGYQVGLQGENLEVYTEKGSESVEWNTFDTFVHQSLVWYKTTFDAPPGRDPVALNLQSMGKGEVWINGESIGRYWVSFLTPKNQSSQTLYHIPRAFLKPSNNLLVLFEEMNGDPLQITLETISVSHICNSAEEPKMHKILSPKRRREVRLQCHQGKRISAIDFASYGTPNGDCASYSIGSCHSNASKSVVQEACLGKNTCSISVSAMQFGGDPCPETSKSLLVAAICS</sequence>
<proteinExistence type="predicted"/>
<comment type="caution">
    <text evidence="1">The sequence shown here is derived from an EMBL/GenBank/DDBJ whole genome shotgun (WGS) entry which is preliminary data.</text>
</comment>
<organism evidence="1 2">
    <name type="scientific">Dioscorea alata</name>
    <name type="common">Purple yam</name>
    <dbReference type="NCBI Taxonomy" id="55571"/>
    <lineage>
        <taxon>Eukaryota</taxon>
        <taxon>Viridiplantae</taxon>
        <taxon>Streptophyta</taxon>
        <taxon>Embryophyta</taxon>
        <taxon>Tracheophyta</taxon>
        <taxon>Spermatophyta</taxon>
        <taxon>Magnoliopsida</taxon>
        <taxon>Liliopsida</taxon>
        <taxon>Dioscoreales</taxon>
        <taxon>Dioscoreaceae</taxon>
        <taxon>Dioscorea</taxon>
    </lineage>
</organism>
<keyword evidence="1" id="KW-0378">Hydrolase</keyword>
<evidence type="ECO:0000313" key="1">
    <source>
        <dbReference type="EMBL" id="KAH7685344.1"/>
    </source>
</evidence>
<dbReference type="EC" id="3.2.1.23" evidence="1"/>
<protein>
    <submittedName>
        <fullName evidence="1">Beta-galactosidase protein</fullName>
        <ecNumber evidence="1">3.2.1.23</ecNumber>
    </submittedName>
</protein>
<accession>A0ACB7WB50</accession>
<reference evidence="2" key="1">
    <citation type="journal article" date="2022" name="Nat. Commun.">
        <title>Chromosome evolution and the genetic basis of agronomically important traits in greater yam.</title>
        <authorList>
            <person name="Bredeson J.V."/>
            <person name="Lyons J.B."/>
            <person name="Oniyinde I.O."/>
            <person name="Okereke N.R."/>
            <person name="Kolade O."/>
            <person name="Nnabue I."/>
            <person name="Nwadili C.O."/>
            <person name="Hribova E."/>
            <person name="Parker M."/>
            <person name="Nwogha J."/>
            <person name="Shu S."/>
            <person name="Carlson J."/>
            <person name="Kariba R."/>
            <person name="Muthemba S."/>
            <person name="Knop K."/>
            <person name="Barton G.J."/>
            <person name="Sherwood A.V."/>
            <person name="Lopez-Montes A."/>
            <person name="Asiedu R."/>
            <person name="Jamnadass R."/>
            <person name="Muchugi A."/>
            <person name="Goodstein D."/>
            <person name="Egesi C.N."/>
            <person name="Featherston J."/>
            <person name="Asfaw A."/>
            <person name="Simpson G.G."/>
            <person name="Dolezel J."/>
            <person name="Hendre P.S."/>
            <person name="Van Deynze A."/>
            <person name="Kumar P.L."/>
            <person name="Obidiegwu J.E."/>
            <person name="Bhattacharjee R."/>
            <person name="Rokhsar D.S."/>
        </authorList>
    </citation>
    <scope>NUCLEOTIDE SEQUENCE [LARGE SCALE GENOMIC DNA]</scope>
    <source>
        <strain evidence="2">cv. TDa95/00328</strain>
    </source>
</reference>
<gene>
    <name evidence="1" type="ORF">IHE45_04G033100</name>
</gene>
<dbReference type="EMBL" id="CM037014">
    <property type="protein sequence ID" value="KAH7685344.1"/>
    <property type="molecule type" value="Genomic_DNA"/>
</dbReference>